<evidence type="ECO:0000313" key="1">
    <source>
        <dbReference type="EMBL" id="RKH42426.1"/>
    </source>
</evidence>
<dbReference type="AlphaFoldDB" id="A0A3A8NDN9"/>
<name>A0A3A8NDN9_9BACT</name>
<organism evidence="1 2">
    <name type="scientific">Corallococcus sicarius</name>
    <dbReference type="NCBI Taxonomy" id="2316726"/>
    <lineage>
        <taxon>Bacteria</taxon>
        <taxon>Pseudomonadati</taxon>
        <taxon>Myxococcota</taxon>
        <taxon>Myxococcia</taxon>
        <taxon>Myxococcales</taxon>
        <taxon>Cystobacterineae</taxon>
        <taxon>Myxococcaceae</taxon>
        <taxon>Corallococcus</taxon>
    </lineage>
</organism>
<evidence type="ECO:0000313" key="2">
    <source>
        <dbReference type="Proteomes" id="UP000273405"/>
    </source>
</evidence>
<keyword evidence="2" id="KW-1185">Reference proteome</keyword>
<proteinExistence type="predicted"/>
<reference evidence="2" key="1">
    <citation type="submission" date="2018-09" db="EMBL/GenBank/DDBJ databases">
        <authorList>
            <person name="Livingstone P.G."/>
            <person name="Whitworth D.E."/>
        </authorList>
    </citation>
    <scope>NUCLEOTIDE SEQUENCE [LARGE SCALE GENOMIC DNA]</scope>
    <source>
        <strain evidence="2">CA040B</strain>
    </source>
</reference>
<dbReference type="EMBL" id="RAWG01000087">
    <property type="protein sequence ID" value="RKH42426.1"/>
    <property type="molecule type" value="Genomic_DNA"/>
</dbReference>
<dbReference type="Proteomes" id="UP000273405">
    <property type="component" value="Unassembled WGS sequence"/>
</dbReference>
<sequence length="119" mass="13331">MNWNNTQFDGGEPITVRAARSVGDIMKNLPSACQKAVETLEQVVIIQFADQRDVLIMKPVQRRTKHSAKPTSFVANHVQAVMKAYLLMKSLDCRVREVLSDQPQNDSLGFTKVVIASFL</sequence>
<gene>
    <name evidence="1" type="ORF">D7X12_15660</name>
</gene>
<accession>A0A3A8NDN9</accession>
<protein>
    <submittedName>
        <fullName evidence="1">Uncharacterized protein</fullName>
    </submittedName>
</protein>
<comment type="caution">
    <text evidence="1">The sequence shown here is derived from an EMBL/GenBank/DDBJ whole genome shotgun (WGS) entry which is preliminary data.</text>
</comment>